<comment type="caution">
    <text evidence="2">The sequence shown here is derived from an EMBL/GenBank/DDBJ whole genome shotgun (WGS) entry which is preliminary data.</text>
</comment>
<organism evidence="2 3">
    <name type="scientific">Rhizobium loti</name>
    <name type="common">Mesorhizobium loti</name>
    <dbReference type="NCBI Taxonomy" id="381"/>
    <lineage>
        <taxon>Bacteria</taxon>
        <taxon>Pseudomonadati</taxon>
        <taxon>Pseudomonadota</taxon>
        <taxon>Alphaproteobacteria</taxon>
        <taxon>Hyphomicrobiales</taxon>
        <taxon>Phyllobacteriaceae</taxon>
        <taxon>Mesorhizobium</taxon>
    </lineage>
</organism>
<dbReference type="PANTHER" id="PTHR37809">
    <property type="entry name" value="RIBOSOMAL PROTEIN S12 METHYLTHIOTRANSFERASE ACCESSORY FACTOR YCAO"/>
    <property type="match status" value="1"/>
</dbReference>
<evidence type="ECO:0000259" key="1">
    <source>
        <dbReference type="PROSITE" id="PS51664"/>
    </source>
</evidence>
<dbReference type="Gene3D" id="3.30.1330.230">
    <property type="match status" value="1"/>
</dbReference>
<dbReference type="Gene3D" id="3.30.40.250">
    <property type="match status" value="1"/>
</dbReference>
<feature type="domain" description="YcaO" evidence="1">
    <location>
        <begin position="58"/>
        <end position="424"/>
    </location>
</feature>
<accession>A0AA91J4F7</accession>
<name>A0AA91J4F7_RHILI</name>
<proteinExistence type="predicted"/>
<dbReference type="PANTHER" id="PTHR37809:SF1">
    <property type="entry name" value="RIBOSOMAL PROTEIN S12 METHYLTHIOTRANSFERASE ACCESSORY FACTOR YCAO"/>
    <property type="match status" value="1"/>
</dbReference>
<reference evidence="2 3" key="1">
    <citation type="submission" date="2016-05" db="EMBL/GenBank/DDBJ databases">
        <authorList>
            <person name="Ramsay J.P."/>
        </authorList>
    </citation>
    <scope>NUCLEOTIDE SEQUENCE [LARGE SCALE GENOMIC DNA]</scope>
    <source>
        <strain evidence="2 3">NZP2042</strain>
    </source>
</reference>
<dbReference type="Proteomes" id="UP000093737">
    <property type="component" value="Unassembled WGS sequence"/>
</dbReference>
<sequence>MELRPETDVEASDRLRLYSFAALHGLIVDLFEIPGGILAAANLGLPWSGGIRQVTVSGKGYSRSQALLGCLGEAVEISSWMYQALDECTLVAAGQASDIIPAEAVLGFSRRQIQQRRRLNRMWDGWDAIPPPRQLHDPDRLARVRDFAGSRTAMCPAFLCFGGFGDAVHGDNSLNADSNGCAAGSTIDAAMSRAVLELVERDATGIWWWRGCRRRRFAPTGHDASLAAALTEHAIETGRRVWFLDISTFHSAHVAAAISCDGDGRRLAVGFAAAFDLQAAAKAAFLEMIQTELAFDAHEMRVATNGNAPMSAADRRVAAWLEHANLDTMGFLSGSDPGSATQTGQAGMLSRLMEEISSASGGNVWFADLQRPSFEVPVVKAICVGLAHFKPRSGCKRLWMLPQQRGWQATYGRRDFERLMPLLV</sequence>
<dbReference type="EMBL" id="LYTK01000001">
    <property type="protein sequence ID" value="OBQ71476.1"/>
    <property type="molecule type" value="Genomic_DNA"/>
</dbReference>
<protein>
    <recommendedName>
        <fullName evidence="1">YcaO domain-containing protein</fullName>
    </recommendedName>
</protein>
<dbReference type="Gene3D" id="3.30.160.660">
    <property type="match status" value="1"/>
</dbReference>
<dbReference type="AlphaFoldDB" id="A0AA91J4F7"/>
<dbReference type="InterPro" id="IPR003776">
    <property type="entry name" value="YcaO-like_dom"/>
</dbReference>
<dbReference type="PROSITE" id="PS51664">
    <property type="entry name" value="YCAO"/>
    <property type="match status" value="1"/>
</dbReference>
<evidence type="ECO:0000313" key="3">
    <source>
        <dbReference type="Proteomes" id="UP000093737"/>
    </source>
</evidence>
<evidence type="ECO:0000313" key="2">
    <source>
        <dbReference type="EMBL" id="OBQ71476.1"/>
    </source>
</evidence>
<gene>
    <name evidence="2" type="ORF">A8145_00920</name>
</gene>
<dbReference type="Pfam" id="PF02624">
    <property type="entry name" value="YcaO"/>
    <property type="match status" value="1"/>
</dbReference>